<dbReference type="Proteomes" id="UP000663891">
    <property type="component" value="Unassembled WGS sequence"/>
</dbReference>
<evidence type="ECO:0000313" key="1">
    <source>
        <dbReference type="EMBL" id="CAF1063049.1"/>
    </source>
</evidence>
<dbReference type="EMBL" id="CAJOAY010001403">
    <property type="protein sequence ID" value="CAF3838577.1"/>
    <property type="molecule type" value="Genomic_DNA"/>
</dbReference>
<evidence type="ECO:0000313" key="3">
    <source>
        <dbReference type="Proteomes" id="UP000663881"/>
    </source>
</evidence>
<dbReference type="EMBL" id="CAJNON010000170">
    <property type="protein sequence ID" value="CAF1063049.1"/>
    <property type="molecule type" value="Genomic_DNA"/>
</dbReference>
<evidence type="ECO:0000313" key="2">
    <source>
        <dbReference type="EMBL" id="CAF3838577.1"/>
    </source>
</evidence>
<proteinExistence type="predicted"/>
<reference evidence="2" key="1">
    <citation type="submission" date="2021-02" db="EMBL/GenBank/DDBJ databases">
        <authorList>
            <person name="Nowell W R."/>
        </authorList>
    </citation>
    <scope>NUCLEOTIDE SEQUENCE</scope>
</reference>
<accession>A0A819DUL0</accession>
<dbReference type="AlphaFoldDB" id="A0A819DUL0"/>
<gene>
    <name evidence="2" type="ORF">OKA104_LOCUS20752</name>
    <name evidence="1" type="ORF">VCS650_LOCUS18054</name>
</gene>
<name>A0A819DUL0_9BILA</name>
<organism evidence="2 3">
    <name type="scientific">Adineta steineri</name>
    <dbReference type="NCBI Taxonomy" id="433720"/>
    <lineage>
        <taxon>Eukaryota</taxon>
        <taxon>Metazoa</taxon>
        <taxon>Spiralia</taxon>
        <taxon>Gnathifera</taxon>
        <taxon>Rotifera</taxon>
        <taxon>Eurotatoria</taxon>
        <taxon>Bdelloidea</taxon>
        <taxon>Adinetida</taxon>
        <taxon>Adinetidae</taxon>
        <taxon>Adineta</taxon>
    </lineage>
</organism>
<dbReference type="Proteomes" id="UP000663881">
    <property type="component" value="Unassembled WGS sequence"/>
</dbReference>
<comment type="caution">
    <text evidence="2">The sequence shown here is derived from an EMBL/GenBank/DDBJ whole genome shotgun (WGS) entry which is preliminary data.</text>
</comment>
<protein>
    <submittedName>
        <fullName evidence="2">Uncharacterized protein</fullName>
    </submittedName>
</protein>
<sequence>MTGLQDCSNVTISVKHLSNENNTKMSKDFTNTTTIPSIESNKTVIIIRETITPPTGGLPREIYTELGFAEVHED</sequence>